<proteinExistence type="predicted"/>
<evidence type="ECO:0000313" key="1">
    <source>
        <dbReference type="EMBL" id="OAB77727.1"/>
    </source>
</evidence>
<dbReference type="Proteomes" id="UP000077013">
    <property type="component" value="Unassembled WGS sequence"/>
</dbReference>
<dbReference type="EMBL" id="LRXL01000046">
    <property type="protein sequence ID" value="OAB77727.1"/>
    <property type="molecule type" value="Genomic_DNA"/>
</dbReference>
<reference evidence="1 2" key="1">
    <citation type="submission" date="2016-02" db="EMBL/GenBank/DDBJ databases">
        <title>Ulvibacter sp. LPB0005, isolated from Thais luteostoma.</title>
        <authorList>
            <person name="Shin S.-K."/>
            <person name="Yi H."/>
        </authorList>
    </citation>
    <scope>NUCLEOTIDE SEQUENCE [LARGE SCALE GENOMIC DNA]</scope>
    <source>
        <strain evidence="1 2">LPB0005</strain>
    </source>
</reference>
<comment type="caution">
    <text evidence="1">The sequence shown here is derived from an EMBL/GenBank/DDBJ whole genome shotgun (WGS) entry which is preliminary data.</text>
</comment>
<sequence length="141" mass="16072">MQTVMCNYKKNSRMLGKLTSIIILLIFIGCKSSPKNGSANTKKTTISNTIINGGKYSLTKKDNQKNLTPKLFSISISKLEIESKHIAILDLYENNTNYIWYANNNVTDEFYRFISDKNFDSVNFEKLDKSIIKAELISLKS</sequence>
<protein>
    <submittedName>
        <fullName evidence="1">Uncharacterized protein</fullName>
    </submittedName>
</protein>
<evidence type="ECO:0000313" key="2">
    <source>
        <dbReference type="Proteomes" id="UP000077013"/>
    </source>
</evidence>
<organism evidence="1 2">
    <name type="scientific">Cochleicola gelatinilyticus</name>
    <dbReference type="NCBI Taxonomy" id="1763537"/>
    <lineage>
        <taxon>Bacteria</taxon>
        <taxon>Pseudomonadati</taxon>
        <taxon>Bacteroidota</taxon>
        <taxon>Flavobacteriia</taxon>
        <taxon>Flavobacteriales</taxon>
        <taxon>Flavobacteriaceae</taxon>
        <taxon>Cochleicola</taxon>
    </lineage>
</organism>
<gene>
    <name evidence="1" type="ORF">ULVI_12370</name>
</gene>
<accession>A0A167GMW8</accession>
<dbReference type="AlphaFoldDB" id="A0A167GMW8"/>
<keyword evidence="2" id="KW-1185">Reference proteome</keyword>
<name>A0A167GMW8_9FLAO</name>